<evidence type="ECO:0000313" key="2">
    <source>
        <dbReference type="EMBL" id="PQP93233.1"/>
    </source>
</evidence>
<feature type="region of interest" description="Disordered" evidence="1">
    <location>
        <begin position="1"/>
        <end position="115"/>
    </location>
</feature>
<keyword evidence="3" id="KW-1185">Reference proteome</keyword>
<sequence>MAVPESTMIPPFPDSSTSKTEGGTDTGWPPTLNPFSPTVDDVDESRFTKQYENDVALNCEGSDKAPPPRPNNPAAPTNNPSLSCPHPKPTLWIAPEFPNDTVSVTKSPTVYDPSP</sequence>
<reference evidence="2 3" key="1">
    <citation type="submission" date="2018-02" db="EMBL/GenBank/DDBJ databases">
        <title>Draft genome of wild Prunus yedoensis var. nudiflora.</title>
        <authorList>
            <person name="Baek S."/>
            <person name="Kim J.-H."/>
            <person name="Choi K."/>
            <person name="Kim G.-B."/>
            <person name="Cho A."/>
            <person name="Jang H."/>
            <person name="Shin C.-H."/>
            <person name="Yu H.-J."/>
            <person name="Mun J.-H."/>
        </authorList>
    </citation>
    <scope>NUCLEOTIDE SEQUENCE [LARGE SCALE GENOMIC DNA]</scope>
    <source>
        <strain evidence="3">cv. Jeju island</strain>
        <tissue evidence="2">Leaf</tissue>
    </source>
</reference>
<evidence type="ECO:0000313" key="3">
    <source>
        <dbReference type="Proteomes" id="UP000250321"/>
    </source>
</evidence>
<organism evidence="2 3">
    <name type="scientific">Prunus yedoensis var. nudiflora</name>
    <dbReference type="NCBI Taxonomy" id="2094558"/>
    <lineage>
        <taxon>Eukaryota</taxon>
        <taxon>Viridiplantae</taxon>
        <taxon>Streptophyta</taxon>
        <taxon>Embryophyta</taxon>
        <taxon>Tracheophyta</taxon>
        <taxon>Spermatophyta</taxon>
        <taxon>Magnoliopsida</taxon>
        <taxon>eudicotyledons</taxon>
        <taxon>Gunneridae</taxon>
        <taxon>Pentapetalae</taxon>
        <taxon>rosids</taxon>
        <taxon>fabids</taxon>
        <taxon>Rosales</taxon>
        <taxon>Rosaceae</taxon>
        <taxon>Amygdaloideae</taxon>
        <taxon>Amygdaleae</taxon>
        <taxon>Prunus</taxon>
    </lineage>
</organism>
<feature type="compositionally biased region" description="Polar residues" evidence="1">
    <location>
        <begin position="14"/>
        <end position="23"/>
    </location>
</feature>
<proteinExistence type="predicted"/>
<accession>A0A314XPJ0</accession>
<dbReference type="Proteomes" id="UP000250321">
    <property type="component" value="Unassembled WGS sequence"/>
</dbReference>
<evidence type="ECO:0000256" key="1">
    <source>
        <dbReference type="SAM" id="MobiDB-lite"/>
    </source>
</evidence>
<dbReference type="AlphaFoldDB" id="A0A314XPJ0"/>
<dbReference type="OrthoDB" id="10538583at2759"/>
<protein>
    <submittedName>
        <fullName evidence="2">Uncharacterized protein</fullName>
    </submittedName>
</protein>
<dbReference type="EMBL" id="PJQY01002478">
    <property type="protein sequence ID" value="PQP93233.1"/>
    <property type="molecule type" value="Genomic_DNA"/>
</dbReference>
<name>A0A314XPJ0_PRUYE</name>
<gene>
    <name evidence="2" type="ORF">Pyn_22759</name>
</gene>
<comment type="caution">
    <text evidence="2">The sequence shown here is derived from an EMBL/GenBank/DDBJ whole genome shotgun (WGS) entry which is preliminary data.</text>
</comment>